<feature type="domain" description="AGC-kinase C-terminal" evidence="20">
    <location>
        <begin position="650"/>
        <end position="700"/>
    </location>
</feature>
<evidence type="ECO:0000256" key="10">
    <source>
        <dbReference type="ARBA" id="ARBA00022992"/>
    </source>
</evidence>
<dbReference type="AlphaFoldDB" id="A0A1W0WU53"/>
<evidence type="ECO:0000256" key="14">
    <source>
        <dbReference type="PIRSR" id="PIRSR000559-1"/>
    </source>
</evidence>
<dbReference type="PROSITE" id="PS00889">
    <property type="entry name" value="CNMP_BINDING_2"/>
    <property type="match status" value="2"/>
</dbReference>
<organism evidence="21 22">
    <name type="scientific">Hypsibius exemplaris</name>
    <name type="common">Freshwater tardigrade</name>
    <dbReference type="NCBI Taxonomy" id="2072580"/>
    <lineage>
        <taxon>Eukaryota</taxon>
        <taxon>Metazoa</taxon>
        <taxon>Ecdysozoa</taxon>
        <taxon>Tardigrada</taxon>
        <taxon>Eutardigrada</taxon>
        <taxon>Parachela</taxon>
        <taxon>Hypsibioidea</taxon>
        <taxon>Hypsibiidae</taxon>
        <taxon>Hypsibius</taxon>
    </lineage>
</organism>
<evidence type="ECO:0000256" key="2">
    <source>
        <dbReference type="ARBA" id="ARBA00006352"/>
    </source>
</evidence>
<comment type="catalytic activity">
    <reaction evidence="11 13">
        <text>L-threonyl-[protein] + ATP = O-phospho-L-threonyl-[protein] + ADP + H(+)</text>
        <dbReference type="Rhea" id="RHEA:46608"/>
        <dbReference type="Rhea" id="RHEA-COMP:11060"/>
        <dbReference type="Rhea" id="RHEA-COMP:11605"/>
        <dbReference type="ChEBI" id="CHEBI:15378"/>
        <dbReference type="ChEBI" id="CHEBI:30013"/>
        <dbReference type="ChEBI" id="CHEBI:30616"/>
        <dbReference type="ChEBI" id="CHEBI:61977"/>
        <dbReference type="ChEBI" id="CHEBI:456216"/>
        <dbReference type="EC" id="2.7.11.12"/>
    </reaction>
</comment>
<proteinExistence type="inferred from homology"/>
<dbReference type="PRINTS" id="PR00104">
    <property type="entry name" value="CGMPKINASE"/>
</dbReference>
<dbReference type="InterPro" id="IPR000961">
    <property type="entry name" value="AGC-kinase_C"/>
</dbReference>
<sequence length="700" mass="79509">MPEFYIDEEEEEEEEDAYGDIVGMRDDDEESDESMDVDGQGGRTVPNRVSSSSSSSLGFSLVPDCSECSLTTTGQQLQDFELRTIILTHYVHSPGFGGGGGGWLPLRARRRMRLIALLSKATIKQAILENDFMKNYDQQEISEIVDCMFYVEYAADELIIKEGEDGKVMYVLEDGEVEVTKDGKKLCSMGPGKVFGELAILYNTKRTATIRAVVPCKVWAIDRQSFQMIMMRQGIMKQQEYISFLKSVPAMKGLPDDTLARVADVIDEYHYNDGEYVIRQGAKGDTFFIISKGRVKVTRKGSELEEEKFIRYLERGDFFGEKALRGEENRTANIIADCKEGVSCLVLDRESFNQMLNTLEELNKTYEDDGENDRFKAIKGEYANLKLSDLSVVATLGVGGFGRVELVQFVKDPNKSFALKTMKKHHIVETRQQEHIMSEKRILEESNSEFIVKLYRTFKDRKYLYMLMDVLQGGEVWTVLRDKGSFDEPTARFYTGCVVEALTYLHSRGIIYRDLKPENMLLDAKGYVKLVDFGFAKRLGVGRKTYTFCGTPEYVAPEIILNKGHDLSADYWSLGILMYELLTGSPPFTAVDPMRTYNIILRGIDAIEFHRKITRVAANLIKKLCRDAPSERLGAGKGGFGDIRKHQWFTGFNWEGLRKLTLEAPIIPKIQSAIDHDNFDNYPGDDEIPPDDTTGWDRDF</sequence>
<dbReference type="InterPro" id="IPR011009">
    <property type="entry name" value="Kinase-like_dom_sf"/>
</dbReference>
<feature type="domain" description="Cyclic nucleotide-binding" evidence="19">
    <location>
        <begin position="250"/>
        <end position="373"/>
    </location>
</feature>
<evidence type="ECO:0000313" key="22">
    <source>
        <dbReference type="Proteomes" id="UP000192578"/>
    </source>
</evidence>
<dbReference type="GO" id="GO:0106310">
    <property type="term" value="F:protein serine kinase activity"/>
    <property type="evidence" value="ECO:0007669"/>
    <property type="project" value="RHEA"/>
</dbReference>
<dbReference type="SMART" id="SM00133">
    <property type="entry name" value="S_TK_X"/>
    <property type="match status" value="1"/>
</dbReference>
<keyword evidence="6 13" id="KW-0808">Transferase</keyword>
<reference evidence="22" key="1">
    <citation type="submission" date="2017-01" db="EMBL/GenBank/DDBJ databases">
        <title>Comparative genomics of anhydrobiosis in the tardigrade Hypsibius dujardini.</title>
        <authorList>
            <person name="Yoshida Y."/>
            <person name="Koutsovoulos G."/>
            <person name="Laetsch D."/>
            <person name="Stevens L."/>
            <person name="Kumar S."/>
            <person name="Horikawa D."/>
            <person name="Ishino K."/>
            <person name="Komine S."/>
            <person name="Tomita M."/>
            <person name="Blaxter M."/>
            <person name="Arakawa K."/>
        </authorList>
    </citation>
    <scope>NUCLEOTIDE SEQUENCE [LARGE SCALE GENOMIC DNA]</scope>
    <source>
        <strain evidence="22">Z151</strain>
    </source>
</reference>
<dbReference type="PROSITE" id="PS00108">
    <property type="entry name" value="PROTEIN_KINASE_ST"/>
    <property type="match status" value="1"/>
</dbReference>
<dbReference type="InterPro" id="IPR014710">
    <property type="entry name" value="RmlC-like_jellyroll"/>
</dbReference>
<dbReference type="SMART" id="SM00220">
    <property type="entry name" value="S_TKc"/>
    <property type="match status" value="1"/>
</dbReference>
<dbReference type="FunFam" id="2.60.120.10:FF:000064">
    <property type="entry name" value="cGMP-dependent protein kinase, isozyme"/>
    <property type="match status" value="1"/>
</dbReference>
<dbReference type="EMBL" id="MTYJ01000046">
    <property type="protein sequence ID" value="OQV18731.1"/>
    <property type="molecule type" value="Genomic_DNA"/>
</dbReference>
<dbReference type="SUPFAM" id="SSF51206">
    <property type="entry name" value="cAMP-binding domain-like"/>
    <property type="match status" value="2"/>
</dbReference>
<dbReference type="Pfam" id="PF00027">
    <property type="entry name" value="cNMP_binding"/>
    <property type="match status" value="2"/>
</dbReference>
<accession>A0A1W0WU53</accession>
<feature type="domain" description="Cyclic nucleotide-binding" evidence="19">
    <location>
        <begin position="132"/>
        <end position="247"/>
    </location>
</feature>
<dbReference type="EC" id="2.7.11.12" evidence="3 13"/>
<feature type="compositionally biased region" description="Acidic residues" evidence="17">
    <location>
        <begin position="1"/>
        <end position="18"/>
    </location>
</feature>
<keyword evidence="22" id="KW-1185">Reference proteome</keyword>
<dbReference type="FunFam" id="1.10.510.10:FF:000096">
    <property type="entry name" value="cGMP-dependent protein kinase"/>
    <property type="match status" value="1"/>
</dbReference>
<dbReference type="InterPro" id="IPR017441">
    <property type="entry name" value="Protein_kinase_ATP_BS"/>
</dbReference>
<keyword evidence="4 13" id="KW-0723">Serine/threonine-protein kinase</keyword>
<dbReference type="CDD" id="cd05572">
    <property type="entry name" value="STKc_cGK"/>
    <property type="match status" value="1"/>
</dbReference>
<dbReference type="SMART" id="SM00100">
    <property type="entry name" value="cNMP"/>
    <property type="match status" value="2"/>
</dbReference>
<evidence type="ECO:0000256" key="11">
    <source>
        <dbReference type="ARBA" id="ARBA00047298"/>
    </source>
</evidence>
<keyword evidence="10 13" id="KW-0142">cGMP-binding</keyword>
<comment type="catalytic activity">
    <reaction evidence="12">
        <text>L-seryl-[protein] + ATP = O-phospho-L-seryl-[protein] + ADP + H(+)</text>
        <dbReference type="Rhea" id="RHEA:17989"/>
        <dbReference type="Rhea" id="RHEA-COMP:9863"/>
        <dbReference type="Rhea" id="RHEA-COMP:11604"/>
        <dbReference type="ChEBI" id="CHEBI:15378"/>
        <dbReference type="ChEBI" id="CHEBI:29999"/>
        <dbReference type="ChEBI" id="CHEBI:30616"/>
        <dbReference type="ChEBI" id="CHEBI:83421"/>
        <dbReference type="ChEBI" id="CHEBI:456216"/>
        <dbReference type="EC" id="2.7.11.12"/>
    </reaction>
</comment>
<dbReference type="PROSITE" id="PS00888">
    <property type="entry name" value="CNMP_BINDING_1"/>
    <property type="match status" value="2"/>
</dbReference>
<dbReference type="Gene3D" id="3.30.200.20">
    <property type="entry name" value="Phosphorylase Kinase, domain 1"/>
    <property type="match status" value="1"/>
</dbReference>
<dbReference type="SUPFAM" id="SSF56112">
    <property type="entry name" value="Protein kinase-like (PK-like)"/>
    <property type="match status" value="1"/>
</dbReference>
<evidence type="ECO:0000256" key="17">
    <source>
        <dbReference type="SAM" id="MobiDB-lite"/>
    </source>
</evidence>
<dbReference type="CDD" id="cd00038">
    <property type="entry name" value="CAP_ED"/>
    <property type="match status" value="2"/>
</dbReference>
<dbReference type="PROSITE" id="PS50011">
    <property type="entry name" value="PROTEIN_KINASE_DOM"/>
    <property type="match status" value="1"/>
</dbReference>
<evidence type="ECO:0000256" key="6">
    <source>
        <dbReference type="ARBA" id="ARBA00022679"/>
    </source>
</evidence>
<dbReference type="PIRSF" id="PIRSF000559">
    <property type="entry name" value="cGMP-dep_kinase"/>
    <property type="match status" value="1"/>
</dbReference>
<dbReference type="InterPro" id="IPR035014">
    <property type="entry name" value="STKc_cGK"/>
</dbReference>
<feature type="compositionally biased region" description="Acidic residues" evidence="17">
    <location>
        <begin position="26"/>
        <end position="36"/>
    </location>
</feature>
<dbReference type="GO" id="GO:0005737">
    <property type="term" value="C:cytoplasm"/>
    <property type="evidence" value="ECO:0007669"/>
    <property type="project" value="UniProtKB-ARBA"/>
</dbReference>
<evidence type="ECO:0000259" key="18">
    <source>
        <dbReference type="PROSITE" id="PS50011"/>
    </source>
</evidence>
<feature type="region of interest" description="Disordered" evidence="17">
    <location>
        <begin position="678"/>
        <end position="700"/>
    </location>
</feature>
<dbReference type="InterPro" id="IPR002374">
    <property type="entry name" value="cGMP_dep_kinase"/>
</dbReference>
<dbReference type="Gene3D" id="1.10.510.10">
    <property type="entry name" value="Transferase(Phosphotransferase) domain 1"/>
    <property type="match status" value="1"/>
</dbReference>
<evidence type="ECO:0000256" key="13">
    <source>
        <dbReference type="PIRNR" id="PIRNR000559"/>
    </source>
</evidence>
<name>A0A1W0WU53_HYPEX</name>
<dbReference type="PANTHER" id="PTHR24353:SF111">
    <property type="match status" value="1"/>
</dbReference>
<dbReference type="PROSITE" id="PS51285">
    <property type="entry name" value="AGC_KINASE_CTER"/>
    <property type="match status" value="1"/>
</dbReference>
<feature type="binding site" evidence="15 16">
    <location>
        <position position="420"/>
    </location>
    <ligand>
        <name>ATP</name>
        <dbReference type="ChEBI" id="CHEBI:30616"/>
    </ligand>
</feature>
<evidence type="ECO:0000256" key="4">
    <source>
        <dbReference type="ARBA" id="ARBA00022527"/>
    </source>
</evidence>
<evidence type="ECO:0000256" key="1">
    <source>
        <dbReference type="ARBA" id="ARBA00001946"/>
    </source>
</evidence>
<protein>
    <recommendedName>
        <fullName evidence="3 13">cGMP-dependent protein kinase</fullName>
        <ecNumber evidence="3 13">2.7.11.12</ecNumber>
    </recommendedName>
</protein>
<dbReference type="GO" id="GO:0004692">
    <property type="term" value="F:cGMP-dependent protein kinase activity"/>
    <property type="evidence" value="ECO:0007669"/>
    <property type="project" value="UniProtKB-EC"/>
</dbReference>
<dbReference type="OrthoDB" id="63267at2759"/>
<evidence type="ECO:0000259" key="20">
    <source>
        <dbReference type="PROSITE" id="PS51285"/>
    </source>
</evidence>
<comment type="caution">
    <text evidence="21">The sequence shown here is derived from an EMBL/GenBank/DDBJ whole genome shotgun (WGS) entry which is preliminary data.</text>
</comment>
<gene>
    <name evidence="21" type="ORF">BV898_07170</name>
</gene>
<feature type="binding site" evidence="15">
    <location>
        <begin position="396"/>
        <end position="404"/>
    </location>
    <ligand>
        <name>ATP</name>
        <dbReference type="ChEBI" id="CHEBI:30616"/>
    </ligand>
</feature>
<comment type="cofactor">
    <cofactor evidence="1">
        <name>Mg(2+)</name>
        <dbReference type="ChEBI" id="CHEBI:18420"/>
    </cofactor>
</comment>
<dbReference type="GO" id="GO:0030553">
    <property type="term" value="F:cGMP binding"/>
    <property type="evidence" value="ECO:0007669"/>
    <property type="project" value="UniProtKB-KW"/>
</dbReference>
<keyword evidence="9 13" id="KW-0067">ATP-binding</keyword>
<feature type="domain" description="Protein kinase" evidence="18">
    <location>
        <begin position="390"/>
        <end position="649"/>
    </location>
</feature>
<evidence type="ECO:0000256" key="12">
    <source>
        <dbReference type="ARBA" id="ARBA00047462"/>
    </source>
</evidence>
<keyword evidence="7 13" id="KW-0547">Nucleotide-binding</keyword>
<dbReference type="Pfam" id="PF00069">
    <property type="entry name" value="Pkinase"/>
    <property type="match status" value="1"/>
</dbReference>
<dbReference type="GO" id="GO:0005524">
    <property type="term" value="F:ATP binding"/>
    <property type="evidence" value="ECO:0007669"/>
    <property type="project" value="UniProtKB-UniRule"/>
</dbReference>
<dbReference type="InterPro" id="IPR018488">
    <property type="entry name" value="cNMP-bd_CS"/>
</dbReference>
<evidence type="ECO:0000259" key="19">
    <source>
        <dbReference type="PROSITE" id="PS50042"/>
    </source>
</evidence>
<dbReference type="PANTHER" id="PTHR24353">
    <property type="entry name" value="CYCLIC NUCLEOTIDE-DEPENDENT PROTEIN KINASE"/>
    <property type="match status" value="1"/>
</dbReference>
<feature type="active site" description="Proton acceptor" evidence="14">
    <location>
        <position position="514"/>
    </location>
</feature>
<dbReference type="PROSITE" id="PS00107">
    <property type="entry name" value="PROTEIN_KINASE_ATP"/>
    <property type="match status" value="1"/>
</dbReference>
<dbReference type="PROSITE" id="PS50042">
    <property type="entry name" value="CNMP_BINDING_3"/>
    <property type="match status" value="2"/>
</dbReference>
<dbReference type="Proteomes" id="UP000192578">
    <property type="component" value="Unassembled WGS sequence"/>
</dbReference>
<feature type="region of interest" description="Disordered" evidence="17">
    <location>
        <begin position="1"/>
        <end position="56"/>
    </location>
</feature>
<dbReference type="InterPro" id="IPR008271">
    <property type="entry name" value="Ser/Thr_kinase_AS"/>
</dbReference>
<evidence type="ECO:0000256" key="5">
    <source>
        <dbReference type="ARBA" id="ARBA00022535"/>
    </source>
</evidence>
<evidence type="ECO:0000256" key="15">
    <source>
        <dbReference type="PIRSR" id="PIRSR000559-2"/>
    </source>
</evidence>
<evidence type="ECO:0000256" key="7">
    <source>
        <dbReference type="ARBA" id="ARBA00022741"/>
    </source>
</evidence>
<evidence type="ECO:0000256" key="16">
    <source>
        <dbReference type="PROSITE-ProRule" id="PRU10141"/>
    </source>
</evidence>
<dbReference type="InterPro" id="IPR000595">
    <property type="entry name" value="cNMP-bd_dom"/>
</dbReference>
<dbReference type="Gene3D" id="2.60.120.10">
    <property type="entry name" value="Jelly Rolls"/>
    <property type="match status" value="2"/>
</dbReference>
<keyword evidence="5 13" id="KW-0140">cGMP</keyword>
<evidence type="ECO:0000256" key="3">
    <source>
        <dbReference type="ARBA" id="ARBA00012428"/>
    </source>
</evidence>
<dbReference type="InterPro" id="IPR018490">
    <property type="entry name" value="cNMP-bd_dom_sf"/>
</dbReference>
<evidence type="ECO:0000256" key="8">
    <source>
        <dbReference type="ARBA" id="ARBA00022777"/>
    </source>
</evidence>
<comment type="similarity">
    <text evidence="2 13">Belongs to the protein kinase superfamily. AGC Ser/Thr protein kinase family. cGMP subfamily.</text>
</comment>
<dbReference type="FunFam" id="2.60.120.10:FF:000072">
    <property type="entry name" value="cGMP-dependent protein kinase"/>
    <property type="match status" value="1"/>
</dbReference>
<keyword evidence="8 13" id="KW-0418">Kinase</keyword>
<dbReference type="InterPro" id="IPR000719">
    <property type="entry name" value="Prot_kinase_dom"/>
</dbReference>
<evidence type="ECO:0000313" key="21">
    <source>
        <dbReference type="EMBL" id="OQV18731.1"/>
    </source>
</evidence>
<evidence type="ECO:0000256" key="9">
    <source>
        <dbReference type="ARBA" id="ARBA00022840"/>
    </source>
</evidence>